<name>A0ABY7CT22_9BASI</name>
<evidence type="ECO:0000259" key="3">
    <source>
        <dbReference type="PROSITE" id="PS50966"/>
    </source>
</evidence>
<dbReference type="PROSITE" id="PS51257">
    <property type="entry name" value="PROKAR_LIPOPROTEIN"/>
    <property type="match status" value="1"/>
</dbReference>
<dbReference type="RefSeq" id="XP_053023951.1">
    <property type="nucleotide sequence ID" value="XM_053172741.1"/>
</dbReference>
<feature type="region of interest" description="Disordered" evidence="2">
    <location>
        <begin position="56"/>
        <end position="117"/>
    </location>
</feature>
<feature type="domain" description="SWIM-type" evidence="3">
    <location>
        <begin position="3"/>
        <end position="44"/>
    </location>
</feature>
<dbReference type="InterPro" id="IPR007527">
    <property type="entry name" value="Znf_SWIM"/>
</dbReference>
<reference evidence="4" key="1">
    <citation type="submission" date="2022-10" db="EMBL/GenBank/DDBJ databases">
        <title>Puccinia triticina Genome sequencing and assembly.</title>
        <authorList>
            <person name="Li C."/>
        </authorList>
    </citation>
    <scope>NUCLEOTIDE SEQUENCE</scope>
    <source>
        <strain evidence="4">Pt15</strain>
    </source>
</reference>
<dbReference type="EMBL" id="CP110429">
    <property type="protein sequence ID" value="WAQ88396.1"/>
    <property type="molecule type" value="Genomic_DNA"/>
</dbReference>
<accession>A0ABY7CT22</accession>
<dbReference type="PROSITE" id="PS50966">
    <property type="entry name" value="ZF_SWIM"/>
    <property type="match status" value="1"/>
</dbReference>
<dbReference type="GeneID" id="77813636"/>
<keyword evidence="1" id="KW-0863">Zinc-finger</keyword>
<feature type="compositionally biased region" description="Polar residues" evidence="2">
    <location>
        <begin position="59"/>
        <end position="84"/>
    </location>
</feature>
<protein>
    <recommendedName>
        <fullName evidence="3">SWIM-type domain-containing protein</fullName>
    </recommendedName>
</protein>
<dbReference type="Proteomes" id="UP001164743">
    <property type="component" value="Chromosome 9A"/>
</dbReference>
<gene>
    <name evidence="4" type="ORF">PtA15_9A523</name>
</gene>
<proteinExistence type="predicted"/>
<organism evidence="4 5">
    <name type="scientific">Puccinia triticina</name>
    <dbReference type="NCBI Taxonomy" id="208348"/>
    <lineage>
        <taxon>Eukaryota</taxon>
        <taxon>Fungi</taxon>
        <taxon>Dikarya</taxon>
        <taxon>Basidiomycota</taxon>
        <taxon>Pucciniomycotina</taxon>
        <taxon>Pucciniomycetes</taxon>
        <taxon>Pucciniales</taxon>
        <taxon>Pucciniaceae</taxon>
        <taxon>Puccinia</taxon>
    </lineage>
</organism>
<evidence type="ECO:0000313" key="5">
    <source>
        <dbReference type="Proteomes" id="UP001164743"/>
    </source>
</evidence>
<keyword evidence="5" id="KW-1185">Reference proteome</keyword>
<evidence type="ECO:0000256" key="1">
    <source>
        <dbReference type="PROSITE-ProRule" id="PRU00325"/>
    </source>
</evidence>
<sequence>MSYRVDYLPPFGVIEGRLLTCSCMFFTLSSSACIHMYFLAREYKLLVVEKVPSRPQPATIETNSNPGCGSANGVINSSNFPQPDSSKRRNSGVFSPCKLNFSKRPRPGRQEYGPFNTAHPTLTAGWSNAPNPVQSHPNHRAIEPMASAEELTPKGIIAAELNSGISALKQISNVLKRKKDRKDMAKLSSPCLMNRFQEVCFALLQMVEDHIPSTTQTVAPMFRGVGDTSSMNGAEAAVLVGEMVEFGWGAFKRMEGLLKVAKNSKMFVSKSDLLSMGL</sequence>
<evidence type="ECO:0000313" key="4">
    <source>
        <dbReference type="EMBL" id="WAQ88396.1"/>
    </source>
</evidence>
<evidence type="ECO:0000256" key="2">
    <source>
        <dbReference type="SAM" id="MobiDB-lite"/>
    </source>
</evidence>
<keyword evidence="1" id="KW-0479">Metal-binding</keyword>
<keyword evidence="1" id="KW-0862">Zinc</keyword>